<accession>A0A545TL98</accession>
<organism evidence="3 4">
    <name type="scientific">Denitrobaculum tricleocarpae</name>
    <dbReference type="NCBI Taxonomy" id="2591009"/>
    <lineage>
        <taxon>Bacteria</taxon>
        <taxon>Pseudomonadati</taxon>
        <taxon>Pseudomonadota</taxon>
        <taxon>Alphaproteobacteria</taxon>
        <taxon>Rhodospirillales</taxon>
        <taxon>Rhodospirillaceae</taxon>
        <taxon>Denitrobaculum</taxon>
    </lineage>
</organism>
<comment type="caution">
    <text evidence="3">The sequence shown here is derived from an EMBL/GenBank/DDBJ whole genome shotgun (WGS) entry which is preliminary data.</text>
</comment>
<dbReference type="RefSeq" id="WP_142898284.1">
    <property type="nucleotide sequence ID" value="NZ_ML660058.1"/>
</dbReference>
<dbReference type="Proteomes" id="UP000315252">
    <property type="component" value="Unassembled WGS sequence"/>
</dbReference>
<feature type="region of interest" description="Disordered" evidence="1">
    <location>
        <begin position="83"/>
        <end position="103"/>
    </location>
</feature>
<protein>
    <submittedName>
        <fullName evidence="3">Uncharacterized protein</fullName>
    </submittedName>
</protein>
<feature type="chain" id="PRO_5022082258" evidence="2">
    <location>
        <begin position="28"/>
        <end position="103"/>
    </location>
</feature>
<gene>
    <name evidence="3" type="ORF">FKG95_20620</name>
</gene>
<name>A0A545TL98_9PROT</name>
<reference evidence="3 4" key="1">
    <citation type="submission" date="2019-06" db="EMBL/GenBank/DDBJ databases">
        <title>Whole genome sequence for Rhodospirillaceae sp. R148.</title>
        <authorList>
            <person name="Wang G."/>
        </authorList>
    </citation>
    <scope>NUCLEOTIDE SEQUENCE [LARGE SCALE GENOMIC DNA]</scope>
    <source>
        <strain evidence="3 4">R148</strain>
    </source>
</reference>
<dbReference type="EMBL" id="VHSH01000007">
    <property type="protein sequence ID" value="TQV77941.1"/>
    <property type="molecule type" value="Genomic_DNA"/>
</dbReference>
<feature type="signal peptide" evidence="2">
    <location>
        <begin position="1"/>
        <end position="27"/>
    </location>
</feature>
<evidence type="ECO:0000313" key="4">
    <source>
        <dbReference type="Proteomes" id="UP000315252"/>
    </source>
</evidence>
<proteinExistence type="predicted"/>
<evidence type="ECO:0000256" key="2">
    <source>
        <dbReference type="SAM" id="SignalP"/>
    </source>
</evidence>
<dbReference type="AlphaFoldDB" id="A0A545TL98"/>
<keyword evidence="2" id="KW-0732">Signal</keyword>
<keyword evidence="4" id="KW-1185">Reference proteome</keyword>
<evidence type="ECO:0000313" key="3">
    <source>
        <dbReference type="EMBL" id="TQV77941.1"/>
    </source>
</evidence>
<sequence>MTFTRTFAVVFAAAVFSAPVMVHPVLANGQLQTGTQTGPGEAPKNIRIQPDNRNQADAAGGCHDSVTQTSYSGPCVDNIKAGGCESDGENASVPGNCPNSSEP</sequence>
<feature type="region of interest" description="Disordered" evidence="1">
    <location>
        <begin position="30"/>
        <end position="63"/>
    </location>
</feature>
<evidence type="ECO:0000256" key="1">
    <source>
        <dbReference type="SAM" id="MobiDB-lite"/>
    </source>
</evidence>